<sequence length="598" mass="64744">MPCFKGLAVSIHTPDGPLPEYSIQKQSRVNRITSYIPVPEAKVPSDSTTGKLEQSTFAVSITLLTPGLKVPYSTPKPTPEDPYPQGRTVGGLPGSLGERGKYGPVIPPYVPRTTSPNETIAAYIYFDGRAKEEVATLLRRGEETWVNSRWVSVPESEGGGLAEREFLFREVGLERWLNGLDLEGKDKAARIERRQQRLEKKRRKMKQEQNSDDEAEDIKPRVDSNGVLRYGDNKTSPTESIINESLFSSDSDSDDEPPQPEAAGQIKVALFRVLASGEIKRGEYSPQFDAHDDDEGTDQNGASGAAADDDIDHTTSFAKPKTLDPKSISTQTVTGIDPPDSPYAVFTFLYRGEKQLQKMGILQTSESTTTTPASVKRKPVTTDFSKLGPLKKHGTVGFTGYRDTNTPRKGSRDDPDAMDSDVDDDELEKNQDDMEEADVKPSNGHLLSPEEARKQEEVAEGVRKIKLKRQHSTEAVPEVIKKSPHVKTPDSPAAGTPQSIDSLAANVGTPAEAPSPKLGLEAADVGSPFKRHRASMPGLEANVFGAGDIPSAAPSASAMHSASEPIVPPSGALPATVQDTGVAEPLNLDAKLDEDEEL</sequence>
<organism evidence="1 2">
    <name type="scientific">Zalaria obscura</name>
    <dbReference type="NCBI Taxonomy" id="2024903"/>
    <lineage>
        <taxon>Eukaryota</taxon>
        <taxon>Fungi</taxon>
        <taxon>Dikarya</taxon>
        <taxon>Ascomycota</taxon>
        <taxon>Pezizomycotina</taxon>
        <taxon>Dothideomycetes</taxon>
        <taxon>Dothideomycetidae</taxon>
        <taxon>Dothideales</taxon>
        <taxon>Zalariaceae</taxon>
        <taxon>Zalaria</taxon>
    </lineage>
</organism>
<gene>
    <name evidence="1" type="ORF">M8818_007869</name>
</gene>
<keyword evidence="2" id="KW-1185">Reference proteome</keyword>
<accession>A0ACC3S4E7</accession>
<protein>
    <submittedName>
        <fullName evidence="1">Uncharacterized protein</fullName>
    </submittedName>
</protein>
<name>A0ACC3S4E7_9PEZI</name>
<reference evidence="1" key="1">
    <citation type="submission" date="2024-02" db="EMBL/GenBank/DDBJ databases">
        <title>Metagenome Assembled Genome of Zalaria obscura JY119.</title>
        <authorList>
            <person name="Vighnesh L."/>
            <person name="Jagadeeshwari U."/>
            <person name="Venkata Ramana C."/>
            <person name="Sasikala C."/>
        </authorList>
    </citation>
    <scope>NUCLEOTIDE SEQUENCE</scope>
    <source>
        <strain evidence="1">JY119</strain>
    </source>
</reference>
<proteinExistence type="predicted"/>
<dbReference type="Proteomes" id="UP001320706">
    <property type="component" value="Unassembled WGS sequence"/>
</dbReference>
<comment type="caution">
    <text evidence="1">The sequence shown here is derived from an EMBL/GenBank/DDBJ whole genome shotgun (WGS) entry which is preliminary data.</text>
</comment>
<dbReference type="EMBL" id="JAMKPW020000044">
    <property type="protein sequence ID" value="KAK8192697.1"/>
    <property type="molecule type" value="Genomic_DNA"/>
</dbReference>
<evidence type="ECO:0000313" key="2">
    <source>
        <dbReference type="Proteomes" id="UP001320706"/>
    </source>
</evidence>
<evidence type="ECO:0000313" key="1">
    <source>
        <dbReference type="EMBL" id="KAK8192697.1"/>
    </source>
</evidence>